<dbReference type="OrthoDB" id="425117at2"/>
<keyword evidence="1" id="KW-0159">Chromosome partition</keyword>
<dbReference type="InterPro" id="IPR023093">
    <property type="entry name" value="ScpA-like_C"/>
</dbReference>
<evidence type="ECO:0000313" key="4">
    <source>
        <dbReference type="EMBL" id="ACB49686.1"/>
    </source>
</evidence>
<dbReference type="HOGENOM" id="CLU_070251_1_0_3"/>
<keyword evidence="5" id="KW-1185">Reference proteome</keyword>
<dbReference type="KEGG" id="cyt:cce_0335"/>
<evidence type="ECO:0000256" key="1">
    <source>
        <dbReference type="ARBA" id="ARBA00022829"/>
    </source>
</evidence>
<dbReference type="EMBL" id="CP000806">
    <property type="protein sequence ID" value="ACB49686.1"/>
    <property type="molecule type" value="Genomic_DNA"/>
</dbReference>
<feature type="region of interest" description="Disordered" evidence="3">
    <location>
        <begin position="155"/>
        <end position="178"/>
    </location>
</feature>
<dbReference type="eggNOG" id="COG1354">
    <property type="taxonomic scope" value="Bacteria"/>
</dbReference>
<evidence type="ECO:0000256" key="3">
    <source>
        <dbReference type="SAM" id="MobiDB-lite"/>
    </source>
</evidence>
<accession>B1X145</accession>
<dbReference type="PANTHER" id="PTHR33969:SF2">
    <property type="entry name" value="SEGREGATION AND CONDENSATION PROTEIN A"/>
    <property type="match status" value="1"/>
</dbReference>
<organism evidence="4 5">
    <name type="scientific">Crocosphaera subtropica (strain ATCC 51142 / BH68)</name>
    <name type="common">Cyanothece sp. (strain ATCC 51142)</name>
    <dbReference type="NCBI Taxonomy" id="43989"/>
    <lineage>
        <taxon>Bacteria</taxon>
        <taxon>Bacillati</taxon>
        <taxon>Cyanobacteriota</taxon>
        <taxon>Cyanophyceae</taxon>
        <taxon>Oscillatoriophycideae</taxon>
        <taxon>Chroococcales</taxon>
        <taxon>Aphanothecaceae</taxon>
        <taxon>Crocosphaera</taxon>
        <taxon>Crocosphaera subtropica</taxon>
    </lineage>
</organism>
<evidence type="ECO:0000256" key="2">
    <source>
        <dbReference type="ARBA" id="ARBA00044777"/>
    </source>
</evidence>
<evidence type="ECO:0000313" key="5">
    <source>
        <dbReference type="Proteomes" id="UP000001203"/>
    </source>
</evidence>
<dbReference type="Pfam" id="PF02616">
    <property type="entry name" value="SMC_ScpA"/>
    <property type="match status" value="1"/>
</dbReference>
<gene>
    <name evidence="4" type="ordered locus">cce_0335</name>
</gene>
<dbReference type="PANTHER" id="PTHR33969">
    <property type="entry name" value="SEGREGATION AND CONDENSATION PROTEIN A"/>
    <property type="match status" value="1"/>
</dbReference>
<sequence>MTTPPNGHSPSLNPMARSSATEVIETLINLAQEGEIDPWDVQVIEVIDRFLSELGISEYSDNIYEQATLPKSGQAFLWASMLVRFKADSLERLERDDSAEEPPDDLEEMTEEAERQFRISDLEKYLRRRSAAPPPRQRRVTLQELITHIEEIAEEIETATPSRRRKATPRPHSQREAMKMVTQLAHQENLTELAQQLEVFFQEQWSNSGQTERKLDLDELLQRWHQVNPPQENHNQQDRVGIFWALLLLSSQSKVELSQQEFYQDLTIQVL</sequence>
<dbReference type="STRING" id="43989.cce_0335"/>
<dbReference type="InterPro" id="IPR003768">
    <property type="entry name" value="ScpA"/>
</dbReference>
<dbReference type="AlphaFoldDB" id="B1X145"/>
<dbReference type="GO" id="GO:0007059">
    <property type="term" value="P:chromosome segregation"/>
    <property type="evidence" value="ECO:0007669"/>
    <property type="project" value="UniProtKB-KW"/>
</dbReference>
<protein>
    <recommendedName>
        <fullName evidence="2">Segregation and condensation protein A</fullName>
    </recommendedName>
</protein>
<dbReference type="Proteomes" id="UP000001203">
    <property type="component" value="Chromosome circular"/>
</dbReference>
<name>B1X145_CROS5</name>
<reference evidence="4 5" key="1">
    <citation type="journal article" date="2008" name="Proc. Natl. Acad. Sci. U.S.A.">
        <title>The genome of Cyanothece 51142, a unicellular diazotrophic cyanobacterium important in the marine nitrogen cycle.</title>
        <authorList>
            <person name="Welsh E.A."/>
            <person name="Liberton M."/>
            <person name="Stoeckel J."/>
            <person name="Loh T."/>
            <person name="Elvitigala T."/>
            <person name="Wang C."/>
            <person name="Wollam A."/>
            <person name="Fulton R.S."/>
            <person name="Clifton S.W."/>
            <person name="Jacobs J.M."/>
            <person name="Aurora R."/>
            <person name="Ghosh B.K."/>
            <person name="Sherman L.A."/>
            <person name="Smith R.D."/>
            <person name="Wilson R.K."/>
            <person name="Pakrasi H.B."/>
        </authorList>
    </citation>
    <scope>NUCLEOTIDE SEQUENCE [LARGE SCALE GENOMIC DNA]</scope>
    <source>
        <strain evidence="5">ATCC 51142 / BH68</strain>
    </source>
</reference>
<dbReference type="Gene3D" id="1.10.10.580">
    <property type="entry name" value="Structural maintenance of chromosome 1. Chain E"/>
    <property type="match status" value="1"/>
</dbReference>
<proteinExistence type="predicted"/>